<dbReference type="Pfam" id="PF20036">
    <property type="entry name" value="Gp13-like"/>
    <property type="match status" value="1"/>
</dbReference>
<keyword evidence="1" id="KW-0489">Methyltransferase</keyword>
<dbReference type="AlphaFoldDB" id="A0A1A7PVX2"/>
<evidence type="ECO:0000313" key="1">
    <source>
        <dbReference type="EMBL" id="OBX06189.1"/>
    </source>
</evidence>
<dbReference type="PATRIC" id="fig|505345.8.peg.1809"/>
<proteinExistence type="predicted"/>
<sequence>MGNPTRIADVIVPEIFAPYAIQRTTEKSALWQSGIISTLDNGNLIAQRGGALINMPFWEDLSGDSEVLSETTPLSINKITAKADVAILHARGKAWGANDLAKALSGDDPLGAVAELAATYWSREMQRITLATLAGVFAASTMNGNKHDISGGTGEAAVISGNTFIDAAYKLGDEVENLTAVAIHSATAAFLAKQGLIETIRDKDGEILYQTYMGKRIIVDDGMPQSGGVYTSYLFGAGALGYSEVAPPVAVETDRDSLQGDDILIHRRHFILHPRGVKWAGTAGLAPDNAGLQTGTNWERVYDPKQIRIVTFKHKLTTA</sequence>
<protein>
    <submittedName>
        <fullName evidence="1">Methyltransferase</fullName>
    </submittedName>
</protein>
<gene>
    <name evidence="1" type="ORF">QV07_08895</name>
</gene>
<dbReference type="GO" id="GO:0008168">
    <property type="term" value="F:methyltransferase activity"/>
    <property type="evidence" value="ECO:0007669"/>
    <property type="project" value="UniProtKB-KW"/>
</dbReference>
<name>A0A1A7PVX2_9PAST</name>
<dbReference type="Proteomes" id="UP000243168">
    <property type="component" value="Unassembled WGS sequence"/>
</dbReference>
<comment type="caution">
    <text evidence="1">The sequence shown here is derived from an EMBL/GenBank/DDBJ whole genome shotgun (WGS) entry which is preliminary data.</text>
</comment>
<dbReference type="SUPFAM" id="SSF56563">
    <property type="entry name" value="Major capsid protein gp5"/>
    <property type="match status" value="1"/>
</dbReference>
<dbReference type="EMBL" id="JTJS01000110">
    <property type="protein sequence ID" value="OBX06189.1"/>
    <property type="molecule type" value="Genomic_DNA"/>
</dbReference>
<evidence type="ECO:0000313" key="2">
    <source>
        <dbReference type="Proteomes" id="UP000243168"/>
    </source>
</evidence>
<dbReference type="InterPro" id="IPR045404">
    <property type="entry name" value="Gp13-like"/>
</dbReference>
<keyword evidence="1" id="KW-0808">Transferase</keyword>
<organism evidence="1 2">
    <name type="scientific">Gallibacterium genomosp. 3</name>
    <dbReference type="NCBI Taxonomy" id="505345"/>
    <lineage>
        <taxon>Bacteria</taxon>
        <taxon>Pseudomonadati</taxon>
        <taxon>Pseudomonadota</taxon>
        <taxon>Gammaproteobacteria</taxon>
        <taxon>Pasteurellales</taxon>
        <taxon>Pasteurellaceae</taxon>
        <taxon>Gallibacterium</taxon>
    </lineage>
</organism>
<reference evidence="1 2" key="1">
    <citation type="submission" date="2014-11" db="EMBL/GenBank/DDBJ databases">
        <title>Pan-genome of Gallibacterium spp.</title>
        <authorList>
            <person name="Kudirkiene E."/>
            <person name="Bojesen A.M."/>
        </authorList>
    </citation>
    <scope>NUCLEOTIDE SEQUENCE [LARGE SCALE GENOMIC DNA]</scope>
    <source>
        <strain evidence="1 2">F298</strain>
    </source>
</reference>
<dbReference type="RefSeq" id="WP_065235112.1">
    <property type="nucleotide sequence ID" value="NZ_JTJS01000110.1"/>
</dbReference>
<dbReference type="GO" id="GO:0032259">
    <property type="term" value="P:methylation"/>
    <property type="evidence" value="ECO:0007669"/>
    <property type="project" value="UniProtKB-KW"/>
</dbReference>
<accession>A0A1A7PVX2</accession>